<organism evidence="11">
    <name type="scientific">marine metagenome</name>
    <dbReference type="NCBI Taxonomy" id="408172"/>
    <lineage>
        <taxon>unclassified sequences</taxon>
        <taxon>metagenomes</taxon>
        <taxon>ecological metagenomes</taxon>
    </lineage>
</organism>
<evidence type="ECO:0000256" key="1">
    <source>
        <dbReference type="ARBA" id="ARBA00001946"/>
    </source>
</evidence>
<evidence type="ECO:0000256" key="4">
    <source>
        <dbReference type="ARBA" id="ARBA00022630"/>
    </source>
</evidence>
<comment type="catalytic activity">
    <reaction evidence="10">
        <text>L-threonyl-[protein] + FAD = FMN-L-threonyl-[protein] + AMP + H(+)</text>
        <dbReference type="Rhea" id="RHEA:36847"/>
        <dbReference type="Rhea" id="RHEA-COMP:11060"/>
        <dbReference type="Rhea" id="RHEA-COMP:11061"/>
        <dbReference type="ChEBI" id="CHEBI:15378"/>
        <dbReference type="ChEBI" id="CHEBI:30013"/>
        <dbReference type="ChEBI" id="CHEBI:57692"/>
        <dbReference type="ChEBI" id="CHEBI:74257"/>
        <dbReference type="ChEBI" id="CHEBI:456215"/>
        <dbReference type="EC" id="2.7.1.180"/>
    </reaction>
</comment>
<evidence type="ECO:0000256" key="5">
    <source>
        <dbReference type="ARBA" id="ARBA00022679"/>
    </source>
</evidence>
<evidence type="ECO:0000256" key="6">
    <source>
        <dbReference type="ARBA" id="ARBA00022723"/>
    </source>
</evidence>
<dbReference type="AlphaFoldDB" id="A0A382ZRX5"/>
<evidence type="ECO:0000256" key="10">
    <source>
        <dbReference type="ARBA" id="ARBA00048540"/>
    </source>
</evidence>
<comment type="cofactor">
    <cofactor evidence="1">
        <name>Mg(2+)</name>
        <dbReference type="ChEBI" id="CHEBI:18420"/>
    </cofactor>
</comment>
<evidence type="ECO:0000256" key="2">
    <source>
        <dbReference type="ARBA" id="ARBA00011955"/>
    </source>
</evidence>
<evidence type="ECO:0000313" key="11">
    <source>
        <dbReference type="EMBL" id="SVD98277.1"/>
    </source>
</evidence>
<dbReference type="SUPFAM" id="SSF143631">
    <property type="entry name" value="ApbE-like"/>
    <property type="match status" value="1"/>
</dbReference>
<dbReference type="Pfam" id="PF02424">
    <property type="entry name" value="ApbE"/>
    <property type="match status" value="1"/>
</dbReference>
<keyword evidence="7" id="KW-0274">FAD</keyword>
<evidence type="ECO:0000256" key="9">
    <source>
        <dbReference type="ARBA" id="ARBA00031306"/>
    </source>
</evidence>
<sequence length="96" mass="10466">MPSLLIALTTQAQRHEFSRPLMGMAFRIVVYAEDEAMAKRASEAAFGRVAVLNKIMSDYEPESELNKLSDLAGSGQAVPVSPELFRVLDRAQALAA</sequence>
<dbReference type="EC" id="2.7.1.180" evidence="2"/>
<keyword evidence="4" id="KW-0285">Flavoprotein</keyword>
<keyword evidence="5" id="KW-0808">Transferase</keyword>
<evidence type="ECO:0000256" key="8">
    <source>
        <dbReference type="ARBA" id="ARBA00022842"/>
    </source>
</evidence>
<feature type="non-terminal residue" evidence="11">
    <location>
        <position position="96"/>
    </location>
</feature>
<keyword evidence="8" id="KW-0460">Magnesium</keyword>
<proteinExistence type="predicted"/>
<name>A0A382ZRX5_9ZZZZ</name>
<accession>A0A382ZRX5</accession>
<dbReference type="EMBL" id="UINC01186176">
    <property type="protein sequence ID" value="SVD98277.1"/>
    <property type="molecule type" value="Genomic_DNA"/>
</dbReference>
<dbReference type="GO" id="GO:0016740">
    <property type="term" value="F:transferase activity"/>
    <property type="evidence" value="ECO:0007669"/>
    <property type="project" value="UniProtKB-KW"/>
</dbReference>
<evidence type="ECO:0000256" key="3">
    <source>
        <dbReference type="ARBA" id="ARBA00016337"/>
    </source>
</evidence>
<dbReference type="InterPro" id="IPR024932">
    <property type="entry name" value="ApbE"/>
</dbReference>
<keyword evidence="6" id="KW-0479">Metal-binding</keyword>
<dbReference type="PANTHER" id="PTHR30040:SF2">
    <property type="entry name" value="FAD:PROTEIN FMN TRANSFERASE"/>
    <property type="match status" value="1"/>
</dbReference>
<dbReference type="GO" id="GO:0046872">
    <property type="term" value="F:metal ion binding"/>
    <property type="evidence" value="ECO:0007669"/>
    <property type="project" value="UniProtKB-KW"/>
</dbReference>
<protein>
    <recommendedName>
        <fullName evidence="3">FAD:protein FMN transferase</fullName>
        <ecNumber evidence="2">2.7.1.180</ecNumber>
    </recommendedName>
    <alternativeName>
        <fullName evidence="9">Flavin transferase</fullName>
    </alternativeName>
</protein>
<dbReference type="Gene3D" id="3.10.520.10">
    <property type="entry name" value="ApbE-like domains"/>
    <property type="match status" value="1"/>
</dbReference>
<evidence type="ECO:0000256" key="7">
    <source>
        <dbReference type="ARBA" id="ARBA00022827"/>
    </source>
</evidence>
<reference evidence="11" key="1">
    <citation type="submission" date="2018-05" db="EMBL/GenBank/DDBJ databases">
        <authorList>
            <person name="Lanie J.A."/>
            <person name="Ng W.-L."/>
            <person name="Kazmierczak K.M."/>
            <person name="Andrzejewski T.M."/>
            <person name="Davidsen T.M."/>
            <person name="Wayne K.J."/>
            <person name="Tettelin H."/>
            <person name="Glass J.I."/>
            <person name="Rusch D."/>
            <person name="Podicherti R."/>
            <person name="Tsui H.-C.T."/>
            <person name="Winkler M.E."/>
        </authorList>
    </citation>
    <scope>NUCLEOTIDE SEQUENCE</scope>
</reference>
<dbReference type="PANTHER" id="PTHR30040">
    <property type="entry name" value="THIAMINE BIOSYNTHESIS LIPOPROTEIN APBE"/>
    <property type="match status" value="1"/>
</dbReference>
<gene>
    <name evidence="11" type="ORF">METZ01_LOCUS451131</name>
</gene>
<dbReference type="InterPro" id="IPR003374">
    <property type="entry name" value="ApbE-like_sf"/>
</dbReference>